<organism evidence="1 2">
    <name type="scientific">Vibrio vulnificus (strain CMCP6)</name>
    <dbReference type="NCBI Taxonomy" id="216895"/>
    <lineage>
        <taxon>Bacteria</taxon>
        <taxon>Pseudomonadati</taxon>
        <taxon>Pseudomonadota</taxon>
        <taxon>Gammaproteobacteria</taxon>
        <taxon>Vibrionales</taxon>
        <taxon>Vibrionaceae</taxon>
        <taxon>Vibrio</taxon>
    </lineage>
</organism>
<reference evidence="1 2" key="3">
    <citation type="journal article" date="2011" name="Mol. Syst. Biol.">
        <title>Integrative genome-scale metabolic analysis of Vibrio vulnificus for drug targeting and discovery.</title>
        <authorList>
            <person name="Kim H.U."/>
            <person name="Kim S.Y."/>
            <person name="Jeong H."/>
            <person name="Kim T.Y."/>
            <person name="Kim J.J."/>
            <person name="Choy H.E."/>
            <person name="Yi K.Y."/>
            <person name="Rhee J.H."/>
            <person name="Lee S.Y."/>
        </authorList>
    </citation>
    <scope>NUCLEOTIDE SEQUENCE [LARGE SCALE GENOMIC DNA]</scope>
    <source>
        <strain evidence="1 2">CMCP6</strain>
    </source>
</reference>
<evidence type="ECO:0000313" key="1">
    <source>
        <dbReference type="EMBL" id="AAO08912.1"/>
    </source>
</evidence>
<sequence length="71" mass="7956">MIDGSIELREAVKATARGNTELLELDSALSEIAVEQCSLLHKCRFVSDESRFYHKTDEVAEITKTLKMLNG</sequence>
<accession>A0A3Q0L1U3</accession>
<gene>
    <name evidence="1" type="ordered locus">VV1_0389</name>
</gene>
<evidence type="ECO:0000313" key="2">
    <source>
        <dbReference type="Proteomes" id="UP000002275"/>
    </source>
</evidence>
<proteinExistence type="predicted"/>
<dbReference type="AlphaFoldDB" id="A0A3Q0L1U3"/>
<protein>
    <submittedName>
        <fullName evidence="1">Uncharacterized protein</fullName>
    </submittedName>
</protein>
<name>A0A3Q0L1U3_VIBVU</name>
<reference evidence="2" key="1">
    <citation type="submission" date="2002-12" db="EMBL/GenBank/DDBJ databases">
        <title>Complete genome sequence of Vibrio vulnificus CMCP6.</title>
        <authorList>
            <person name="Rhee J.H."/>
            <person name="Kim S.Y."/>
            <person name="Chung S.S."/>
            <person name="Kim J.J."/>
            <person name="Moon Y.H."/>
            <person name="Jeong H."/>
            <person name="Choy H.E."/>
        </authorList>
    </citation>
    <scope>NUCLEOTIDE SEQUENCE [LARGE SCALE GENOMIC DNA]</scope>
    <source>
        <strain evidence="2">CMCP6</strain>
    </source>
</reference>
<dbReference type="KEGG" id="vvu:VV1_0389"/>
<reference evidence="1 2" key="2">
    <citation type="journal article" date="2003" name="Infect. Immun.">
        <title>Characterization and pathogenic significance of Vibrio vulnificus antigens preferentially expressed in septicemic patients.</title>
        <authorList>
            <person name="Kim Y.R."/>
            <person name="Lee S.E."/>
            <person name="Kim C.M."/>
            <person name="Kim S.Y."/>
            <person name="Shin E.K."/>
            <person name="Shin D.H."/>
            <person name="Chung S.S."/>
            <person name="Choy H.E."/>
            <person name="Progulske-Fox A."/>
            <person name="Hillman J.D."/>
            <person name="Handfield M."/>
            <person name="Rhee J.H."/>
        </authorList>
    </citation>
    <scope>NUCLEOTIDE SEQUENCE [LARGE SCALE GENOMIC DNA]</scope>
    <source>
        <strain evidence="1 2">CMCP6</strain>
    </source>
</reference>
<dbReference type="Proteomes" id="UP000002275">
    <property type="component" value="Chromosome I"/>
</dbReference>
<dbReference type="EMBL" id="AE016795">
    <property type="protein sequence ID" value="AAO08912.1"/>
    <property type="molecule type" value="Genomic_DNA"/>
</dbReference>